<dbReference type="CDD" id="cd05188">
    <property type="entry name" value="MDR"/>
    <property type="match status" value="1"/>
</dbReference>
<sequence>MSIPTKQKAFQLFKAKEKGARNEARVVEREVPKPENGQVLVKILSAGFNRRDEWSMTGMYPGLTYENAVLGCDAAGVVVSGSHTSSHPQGLVILSPSRGWIKDPTGPESELPGAPASVKNNEFGGSGFVIVGATKGVKGAGYMQEYIAVDPAHLLPAPRHLDANECATLSCAGVTSWRALFTKAKVEKGQNLLITGIGGGVAQLALQLAVAAGVHVYVTGGSDAKVERAIGMGAKGGATYKDAEWPKKIRALLPKDRPYLDAIVDSAGGDITQAAFKAGIRSGGRIVIFGMTVAPKVPFMMRDVLRNVEVLGSTMGSQAELEACLAFIEKHQIRPSIDTILDGLDEAHRGFALLANAEQRSAGKVVVQIAKKPQSRL</sequence>
<protein>
    <recommendedName>
        <fullName evidence="1">Enoyl reductase (ER) domain-containing protein</fullName>
    </recommendedName>
</protein>
<dbReference type="InterPro" id="IPR052711">
    <property type="entry name" value="Zinc_ADH-like"/>
</dbReference>
<reference evidence="2" key="1">
    <citation type="journal article" date="2023" name="PhytoFront">
        <title>Draft Genome Resources of Seven Strains of Tilletia horrida, Causal Agent of Kernel Smut of Rice.</title>
        <authorList>
            <person name="Khanal S."/>
            <person name="Antony Babu S."/>
            <person name="Zhou X.G."/>
        </authorList>
    </citation>
    <scope>NUCLEOTIDE SEQUENCE</scope>
    <source>
        <strain evidence="2">TX6</strain>
    </source>
</reference>
<proteinExistence type="predicted"/>
<dbReference type="SUPFAM" id="SSF50129">
    <property type="entry name" value="GroES-like"/>
    <property type="match status" value="1"/>
</dbReference>
<accession>A0AAN6JWF6</accession>
<dbReference type="FunFam" id="3.40.50.720:FF:000481">
    <property type="entry name" value="Alcohol dehydrogenase, variant"/>
    <property type="match status" value="1"/>
</dbReference>
<dbReference type="InterPro" id="IPR013149">
    <property type="entry name" value="ADH-like_C"/>
</dbReference>
<feature type="domain" description="Enoyl reductase (ER)" evidence="1">
    <location>
        <begin position="19"/>
        <end position="367"/>
    </location>
</feature>
<gene>
    <name evidence="2" type="ORF">OC846_000934</name>
</gene>
<comment type="caution">
    <text evidence="2">The sequence shown here is derived from an EMBL/GenBank/DDBJ whole genome shotgun (WGS) entry which is preliminary data.</text>
</comment>
<name>A0AAN6JWF6_9BASI</name>
<dbReference type="SUPFAM" id="SSF51735">
    <property type="entry name" value="NAD(P)-binding Rossmann-fold domains"/>
    <property type="match status" value="1"/>
</dbReference>
<dbReference type="InterPro" id="IPR011032">
    <property type="entry name" value="GroES-like_sf"/>
</dbReference>
<dbReference type="Proteomes" id="UP001176517">
    <property type="component" value="Unassembled WGS sequence"/>
</dbReference>
<dbReference type="InterPro" id="IPR013154">
    <property type="entry name" value="ADH-like_N"/>
</dbReference>
<dbReference type="EMBL" id="JAPDMZ010000011">
    <property type="protein sequence ID" value="KAK0556746.1"/>
    <property type="molecule type" value="Genomic_DNA"/>
</dbReference>
<dbReference type="InterPro" id="IPR036291">
    <property type="entry name" value="NAD(P)-bd_dom_sf"/>
</dbReference>
<dbReference type="SMART" id="SM00829">
    <property type="entry name" value="PKS_ER"/>
    <property type="match status" value="1"/>
</dbReference>
<dbReference type="GO" id="GO:0016491">
    <property type="term" value="F:oxidoreductase activity"/>
    <property type="evidence" value="ECO:0007669"/>
    <property type="project" value="InterPro"/>
</dbReference>
<dbReference type="InterPro" id="IPR020843">
    <property type="entry name" value="ER"/>
</dbReference>
<dbReference type="Gene3D" id="3.40.50.720">
    <property type="entry name" value="NAD(P)-binding Rossmann-like Domain"/>
    <property type="match status" value="1"/>
</dbReference>
<dbReference type="PANTHER" id="PTHR45033">
    <property type="match status" value="1"/>
</dbReference>
<keyword evidence="3" id="KW-1185">Reference proteome</keyword>
<organism evidence="2 3">
    <name type="scientific">Tilletia horrida</name>
    <dbReference type="NCBI Taxonomy" id="155126"/>
    <lineage>
        <taxon>Eukaryota</taxon>
        <taxon>Fungi</taxon>
        <taxon>Dikarya</taxon>
        <taxon>Basidiomycota</taxon>
        <taxon>Ustilaginomycotina</taxon>
        <taxon>Exobasidiomycetes</taxon>
        <taxon>Tilletiales</taxon>
        <taxon>Tilletiaceae</taxon>
        <taxon>Tilletia</taxon>
    </lineage>
</organism>
<dbReference type="PANTHER" id="PTHR45033:SF3">
    <property type="entry name" value="DEHYDROGENASE, PUTATIVE (AFU_ORTHOLOGUE AFUA_2G13270)-RELATED"/>
    <property type="match status" value="1"/>
</dbReference>
<evidence type="ECO:0000259" key="1">
    <source>
        <dbReference type="SMART" id="SM00829"/>
    </source>
</evidence>
<dbReference type="Pfam" id="PF00107">
    <property type="entry name" value="ADH_zinc_N"/>
    <property type="match status" value="1"/>
</dbReference>
<dbReference type="AlphaFoldDB" id="A0AAN6JWF6"/>
<evidence type="ECO:0000313" key="2">
    <source>
        <dbReference type="EMBL" id="KAK0556746.1"/>
    </source>
</evidence>
<dbReference type="Gene3D" id="3.90.180.10">
    <property type="entry name" value="Medium-chain alcohol dehydrogenases, catalytic domain"/>
    <property type="match status" value="1"/>
</dbReference>
<evidence type="ECO:0000313" key="3">
    <source>
        <dbReference type="Proteomes" id="UP001176517"/>
    </source>
</evidence>
<dbReference type="Pfam" id="PF08240">
    <property type="entry name" value="ADH_N"/>
    <property type="match status" value="1"/>
</dbReference>